<dbReference type="Gene3D" id="3.40.50.300">
    <property type="entry name" value="P-loop containing nucleotide triphosphate hydrolases"/>
    <property type="match status" value="1"/>
</dbReference>
<dbReference type="InterPro" id="IPR027417">
    <property type="entry name" value="P-loop_NTPase"/>
</dbReference>
<keyword evidence="5" id="KW-1185">Reference proteome</keyword>
<dbReference type="InterPro" id="IPR038727">
    <property type="entry name" value="NadR/Ttd14_AAA_dom"/>
</dbReference>
<evidence type="ECO:0000313" key="4">
    <source>
        <dbReference type="EMBL" id="CEG23270.1"/>
    </source>
</evidence>
<dbReference type="SUPFAM" id="SSF52540">
    <property type="entry name" value="P-loop containing nucleoside triphosphate hydrolases"/>
    <property type="match status" value="1"/>
</dbReference>
<dbReference type="InterPro" id="IPR052735">
    <property type="entry name" value="NAD_biosynth-regulator"/>
</dbReference>
<feature type="binding site" evidence="1">
    <location>
        <begin position="113"/>
        <end position="115"/>
    </location>
    <ligand>
        <name>NAD(+)</name>
        <dbReference type="ChEBI" id="CHEBI:57540"/>
        <label>1</label>
    </ligand>
</feature>
<dbReference type="NCBIfam" id="TIGR00125">
    <property type="entry name" value="cyt_tran_rel"/>
    <property type="match status" value="1"/>
</dbReference>
<dbReference type="CDD" id="cd02019">
    <property type="entry name" value="NK"/>
    <property type="match status" value="1"/>
</dbReference>
<dbReference type="InterPro" id="IPR004821">
    <property type="entry name" value="Cyt_trans-like"/>
</dbReference>
<dbReference type="AlphaFoldDB" id="A0A098EN78"/>
<dbReference type="GO" id="GO:0009435">
    <property type="term" value="P:NAD+ biosynthetic process"/>
    <property type="evidence" value="ECO:0007669"/>
    <property type="project" value="InterPro"/>
</dbReference>
<dbReference type="PANTHER" id="PTHR37512">
    <property type="entry name" value="TRIFUNCTIONAL NAD BIOSYNTHESIS/REGULATOR PROTEIN NADR"/>
    <property type="match status" value="1"/>
</dbReference>
<dbReference type="InterPro" id="IPR016429">
    <property type="entry name" value="NAD_NadR"/>
</dbReference>
<evidence type="ECO:0000259" key="3">
    <source>
        <dbReference type="Pfam" id="PF13521"/>
    </source>
</evidence>
<dbReference type="OrthoDB" id="9802794at2"/>
<dbReference type="SUPFAM" id="SSF52374">
    <property type="entry name" value="Nucleotidylyl transferase"/>
    <property type="match status" value="1"/>
</dbReference>
<dbReference type="STRING" id="1499687.BN1080_02220"/>
<feature type="domain" description="Cytidyltransferase-like" evidence="2">
    <location>
        <begin position="8"/>
        <end position="150"/>
    </location>
</feature>
<organism evidence="4 5">
    <name type="scientific">Planococcus massiliensis</name>
    <dbReference type="NCBI Taxonomy" id="1499687"/>
    <lineage>
        <taxon>Bacteria</taxon>
        <taxon>Bacillati</taxon>
        <taxon>Bacillota</taxon>
        <taxon>Bacilli</taxon>
        <taxon>Bacillales</taxon>
        <taxon>Caryophanaceae</taxon>
        <taxon>Planococcus</taxon>
    </lineage>
</organism>
<accession>A0A098EN78</accession>
<sequence>MAIGKVGMYGGKFLIVHQGHVSAMIRASTMVEELHVMITHDEEYEKEFYFKGTTMKPIPFHQRLRWWNELTKDLPHVKVHAISEKQTGEFSDWEQGAESIKSAIGKEIDTVFSSEPEYGRHFEKLYPNAQHIVLDAERRTYPVSATQIREEGAMKHWAIIPHVVQPYFVRKIVVVGTESSGKSTLVKNLANLYNTSYVEEYGRTFYEDIGAEIAIESDFPKIAFEHKYHEEEQAKRANKLLFIDTEANVTQYFSWAYLGYEQPILDHVADLQRYDLWLFLEPDVEWVDDGMRSFGDPSVRQKNHAYLKGLLDKRGIRYHSINGDYNERLEKAIELVDGVLEEKLYS</sequence>
<dbReference type="Proteomes" id="UP000043699">
    <property type="component" value="Unassembled WGS sequence"/>
</dbReference>
<dbReference type="EMBL" id="CCXS01000001">
    <property type="protein sequence ID" value="CEG23270.1"/>
    <property type="molecule type" value="Genomic_DNA"/>
</dbReference>
<evidence type="ECO:0000256" key="1">
    <source>
        <dbReference type="PIRSR" id="PIRSR004776-1"/>
    </source>
</evidence>
<dbReference type="PIRSF" id="PIRSF004776">
    <property type="entry name" value="NadR_NMNAT/RNK"/>
    <property type="match status" value="1"/>
</dbReference>
<evidence type="ECO:0000259" key="2">
    <source>
        <dbReference type="Pfam" id="PF01467"/>
    </source>
</evidence>
<feature type="binding site" evidence="1">
    <location>
        <position position="17"/>
    </location>
    <ligand>
        <name>NAD(+)</name>
        <dbReference type="ChEBI" id="CHEBI:57540"/>
        <label>1</label>
    </ligand>
</feature>
<dbReference type="RefSeq" id="WP_052652043.1">
    <property type="nucleotide sequence ID" value="NZ_CCXS01000001.1"/>
</dbReference>
<gene>
    <name evidence="4" type="primary">nadR_2</name>
    <name evidence="4" type="ORF">BN1080_02220</name>
</gene>
<protein>
    <submittedName>
        <fullName evidence="4">Trifunctional NAD biosynthesis/regulator protein NadR</fullName>
    </submittedName>
</protein>
<dbReference type="Pfam" id="PF13521">
    <property type="entry name" value="AAA_28"/>
    <property type="match status" value="1"/>
</dbReference>
<proteinExistence type="predicted"/>
<keyword evidence="1" id="KW-0547">Nucleotide-binding</keyword>
<dbReference type="NCBIfam" id="NF005988">
    <property type="entry name" value="PRK08099.1"/>
    <property type="match status" value="1"/>
</dbReference>
<dbReference type="PANTHER" id="PTHR37512:SF1">
    <property type="entry name" value="NADR_TTD14 AAA DOMAIN-CONTAINING PROTEIN"/>
    <property type="match status" value="1"/>
</dbReference>
<dbReference type="GO" id="GO:0000309">
    <property type="term" value="F:nicotinamide-nucleotide adenylyltransferase activity"/>
    <property type="evidence" value="ECO:0007669"/>
    <property type="project" value="InterPro"/>
</dbReference>
<dbReference type="Gene3D" id="3.40.50.620">
    <property type="entry name" value="HUPs"/>
    <property type="match status" value="1"/>
</dbReference>
<dbReference type="InterPro" id="IPR014729">
    <property type="entry name" value="Rossmann-like_a/b/a_fold"/>
</dbReference>
<dbReference type="GO" id="GO:0050262">
    <property type="term" value="F:ribosylnicotinamide kinase activity"/>
    <property type="evidence" value="ECO:0007669"/>
    <property type="project" value="InterPro"/>
</dbReference>
<evidence type="ECO:0000313" key="5">
    <source>
        <dbReference type="Proteomes" id="UP000043699"/>
    </source>
</evidence>
<dbReference type="GO" id="GO:0000166">
    <property type="term" value="F:nucleotide binding"/>
    <property type="evidence" value="ECO:0007669"/>
    <property type="project" value="UniProtKB-KW"/>
</dbReference>
<dbReference type="Pfam" id="PF01467">
    <property type="entry name" value="CTP_transf_like"/>
    <property type="match status" value="1"/>
</dbReference>
<reference evidence="4 5" key="1">
    <citation type="submission" date="2014-09" db="EMBL/GenBank/DDBJ databases">
        <authorList>
            <person name="Urmite Genomes Urmite Genomes"/>
        </authorList>
    </citation>
    <scope>NUCLEOTIDE SEQUENCE [LARGE SCALE GENOMIC DNA]</scope>
    <source>
        <strain evidence="4 5">ES2</strain>
    </source>
</reference>
<name>A0A098EN78_9BACL</name>
<feature type="domain" description="NadR/Ttd14 AAA" evidence="3">
    <location>
        <begin position="171"/>
        <end position="328"/>
    </location>
</feature>